<reference evidence="5 6" key="1">
    <citation type="journal article" date="2023" name="G3 (Bethesda)">
        <title>A chromosome-level genome assembly of Zasmidium syzygii isolated from banana leaves.</title>
        <authorList>
            <person name="van Westerhoven A.C."/>
            <person name="Mehrabi R."/>
            <person name="Talebi R."/>
            <person name="Steentjes M.B.F."/>
            <person name="Corcolon B."/>
            <person name="Chong P.A."/>
            <person name="Kema G.H.J."/>
            <person name="Seidl M.F."/>
        </authorList>
    </citation>
    <scope>NUCLEOTIDE SEQUENCE [LARGE SCALE GENOMIC DNA]</scope>
    <source>
        <strain evidence="5 6">P124</strain>
    </source>
</reference>
<evidence type="ECO:0000256" key="3">
    <source>
        <dbReference type="SAM" id="MobiDB-lite"/>
    </source>
</evidence>
<feature type="compositionally biased region" description="Basic and acidic residues" evidence="3">
    <location>
        <begin position="671"/>
        <end position="680"/>
    </location>
</feature>
<feature type="compositionally biased region" description="Basic and acidic residues" evidence="3">
    <location>
        <begin position="31"/>
        <end position="41"/>
    </location>
</feature>
<feature type="compositionally biased region" description="Basic and acidic residues" evidence="3">
    <location>
        <begin position="89"/>
        <end position="108"/>
    </location>
</feature>
<keyword evidence="2" id="KW-0175">Coiled coil</keyword>
<accession>A0ABR0F2W8</accession>
<feature type="compositionally biased region" description="Basic and acidic residues" evidence="3">
    <location>
        <begin position="791"/>
        <end position="858"/>
    </location>
</feature>
<feature type="compositionally biased region" description="Basic and acidic residues" evidence="3">
    <location>
        <begin position="223"/>
        <end position="247"/>
    </location>
</feature>
<evidence type="ECO:0000259" key="4">
    <source>
        <dbReference type="Pfam" id="PF24513"/>
    </source>
</evidence>
<feature type="repeat" description="ANK" evidence="1">
    <location>
        <begin position="408"/>
        <end position="440"/>
    </location>
</feature>
<feature type="compositionally biased region" description="Acidic residues" evidence="3">
    <location>
        <begin position="74"/>
        <end position="84"/>
    </location>
</feature>
<dbReference type="InterPro" id="IPR036770">
    <property type="entry name" value="Ankyrin_rpt-contain_sf"/>
</dbReference>
<name>A0ABR0F2W8_ZASCE</name>
<feature type="compositionally biased region" description="Polar residues" evidence="3">
    <location>
        <begin position="129"/>
        <end position="144"/>
    </location>
</feature>
<dbReference type="EMBL" id="JAXOVC010000001">
    <property type="protein sequence ID" value="KAK4508294.1"/>
    <property type="molecule type" value="Genomic_DNA"/>
</dbReference>
<dbReference type="SMART" id="SM00248">
    <property type="entry name" value="ANK"/>
    <property type="match status" value="4"/>
</dbReference>
<dbReference type="Proteomes" id="UP001305779">
    <property type="component" value="Unassembled WGS sequence"/>
</dbReference>
<dbReference type="InterPro" id="IPR002110">
    <property type="entry name" value="Ankyrin_rpt"/>
</dbReference>
<feature type="coiled-coil region" evidence="2">
    <location>
        <begin position="446"/>
        <end position="473"/>
    </location>
</feature>
<feature type="region of interest" description="Disordered" evidence="3">
    <location>
        <begin position="625"/>
        <end position="860"/>
    </location>
</feature>
<dbReference type="PROSITE" id="PS50297">
    <property type="entry name" value="ANK_REP_REGION"/>
    <property type="match status" value="2"/>
</dbReference>
<keyword evidence="6" id="KW-1185">Reference proteome</keyword>
<evidence type="ECO:0000313" key="6">
    <source>
        <dbReference type="Proteomes" id="UP001305779"/>
    </source>
</evidence>
<comment type="caution">
    <text evidence="5">The sequence shown here is derived from an EMBL/GenBank/DDBJ whole genome shotgun (WGS) entry which is preliminary data.</text>
</comment>
<keyword evidence="1" id="KW-0040">ANK repeat</keyword>
<proteinExistence type="predicted"/>
<feature type="compositionally biased region" description="Basic and acidic residues" evidence="3">
    <location>
        <begin position="626"/>
        <end position="639"/>
    </location>
</feature>
<feature type="compositionally biased region" description="Low complexity" evidence="3">
    <location>
        <begin position="716"/>
        <end position="725"/>
    </location>
</feature>
<feature type="compositionally biased region" description="Basic and acidic residues" evidence="3">
    <location>
        <begin position="764"/>
        <end position="783"/>
    </location>
</feature>
<dbReference type="InterPro" id="IPR056015">
    <property type="entry name" value="DUF7593"/>
</dbReference>
<dbReference type="Pfam" id="PF24513">
    <property type="entry name" value="DUF7593"/>
    <property type="match status" value="1"/>
</dbReference>
<feature type="domain" description="DUF7593" evidence="4">
    <location>
        <begin position="893"/>
        <end position="1043"/>
    </location>
</feature>
<feature type="region of interest" description="Disordered" evidence="3">
    <location>
        <begin position="1"/>
        <end position="337"/>
    </location>
</feature>
<dbReference type="InterPro" id="IPR053210">
    <property type="entry name" value="ANKRD12"/>
</dbReference>
<dbReference type="PANTHER" id="PTHR24149">
    <property type="entry name" value="ANKYRIN REPEAT DOMAIN-CONTAINING PROTEIN 12"/>
    <property type="match status" value="1"/>
</dbReference>
<evidence type="ECO:0000256" key="1">
    <source>
        <dbReference type="PROSITE-ProRule" id="PRU00023"/>
    </source>
</evidence>
<gene>
    <name evidence="5" type="ORF">PRZ48_002032</name>
</gene>
<feature type="repeat" description="ANK" evidence="1">
    <location>
        <begin position="375"/>
        <end position="407"/>
    </location>
</feature>
<evidence type="ECO:0000256" key="2">
    <source>
        <dbReference type="SAM" id="Coils"/>
    </source>
</evidence>
<dbReference type="SUPFAM" id="SSF48403">
    <property type="entry name" value="Ankyrin repeat"/>
    <property type="match status" value="1"/>
</dbReference>
<sequence length="1115" mass="123711">MNGRISPDPPTTQAGDSGRDESTLVGSNDSTADHDPSEIRLKSSPPRPKSAGKDVSSDVKEGKPQEEGPKVNGDEDGVDSEAETLIDSPVKRQQAERRRSNAAKMERPPKHRIGSLPVPTGNDDEDDSANVSPAPSTVMSVEKTTSTEDLKDVNMDNMGGDKDDDSDSLSSPRSNASNPPSRGSSMSRAASERPGLSRNNQHSPNPRKRKHRASSVSLPNKRPSIDIPKRRLRGLHSEELGRHDESLSPKLRSHRRAVSTQSAFADGVGDVAGNRKRRAGTQGLGKEPKSARSGWEESDASSETTSHGNPDSRRPQRGVGRSTSTPGRPAGREHKRHVNKYGFTRLAEACENGDLDLVKDWREKDPDQLELAEFAGNKPLQIAALNGNVEVVDYLIDQGCQIDCANVDKDTPLIDAAENGHLEVVNSLLNAGVDPLRQNLKGQQALDVVTDEVDDAEQIRATLRKAIEKWNSTGAKQKREEAEEMRHRAGPSKELHFMARSYENLLRLVQINDRTGVREFLDARVPVDNAVVAAAAKTGDTYLVNMLLAEMTEKKAHQKAEKPLLGVLGSSHFEMVKSLTELDNFNPLFRNRQQKTWPEIAEERGGPNWRQEYELLQRLYDQAASLKERRSSSPVTKRDSGKRRFVHRAEEEEDSEEEEAPKRRNNRKLMSKREQRELRAARGKPASDESSDESSSEPATGAEAAEDKSMKPPESPATKRTPPTRSRTKSLSAQPPEPSPRTRRRSSSVRGAGDNPLPTVQENTEEKEAAERQREEEQKKLAEEAAQARLAEQRRKEQEQAEAEAAAKRAAEEEEARKMEEERKAEEARRIEEERKAQAARDAEEERIRKEREAEEAKRVHRKEVIASLPNPVAHILRPDSGFDYDNSDLKDLVYIIKLFTPLQVIKHEYGGPYAHLPASDDAPFWVINVQVAPLLGKQGAELMISSEKPGFEGSLADTWETKEVQEKEVNLVISLLANGSQALPDDPKMPTDEAGNSTLSFAEECERYSKAVQDSSDAKKRLREGAAQLRYVRLDDVLKNLHPLLQQTKIEVRFDHLKPAPSPVKEEGSFFGGVGSAMNRRPQPRTYVNGTAIDLRSPATATGSTQVTVIRPKK</sequence>
<feature type="compositionally biased region" description="Basic and acidic residues" evidence="3">
    <location>
        <begin position="145"/>
        <end position="154"/>
    </location>
</feature>
<feature type="compositionally biased region" description="Basic and acidic residues" evidence="3">
    <location>
        <begin position="51"/>
        <end position="73"/>
    </location>
</feature>
<dbReference type="Pfam" id="PF12796">
    <property type="entry name" value="Ank_2"/>
    <property type="match status" value="1"/>
</dbReference>
<protein>
    <recommendedName>
        <fullName evidence="4">DUF7593 domain-containing protein</fullName>
    </recommendedName>
</protein>
<dbReference type="Gene3D" id="1.25.40.20">
    <property type="entry name" value="Ankyrin repeat-containing domain"/>
    <property type="match status" value="1"/>
</dbReference>
<dbReference type="PANTHER" id="PTHR24149:SF14">
    <property type="entry name" value="ANKYRIN REPEAT DOMAIN 12"/>
    <property type="match status" value="1"/>
</dbReference>
<organism evidence="5 6">
    <name type="scientific">Zasmidium cellare</name>
    <name type="common">Wine cellar mold</name>
    <name type="synonym">Racodium cellare</name>
    <dbReference type="NCBI Taxonomy" id="395010"/>
    <lineage>
        <taxon>Eukaryota</taxon>
        <taxon>Fungi</taxon>
        <taxon>Dikarya</taxon>
        <taxon>Ascomycota</taxon>
        <taxon>Pezizomycotina</taxon>
        <taxon>Dothideomycetes</taxon>
        <taxon>Dothideomycetidae</taxon>
        <taxon>Mycosphaerellales</taxon>
        <taxon>Mycosphaerellaceae</taxon>
        <taxon>Zasmidium</taxon>
    </lineage>
</organism>
<evidence type="ECO:0000313" key="5">
    <source>
        <dbReference type="EMBL" id="KAK4508294.1"/>
    </source>
</evidence>
<feature type="compositionally biased region" description="Low complexity" evidence="3">
    <location>
        <begin position="168"/>
        <end position="185"/>
    </location>
</feature>
<dbReference type="PROSITE" id="PS50088">
    <property type="entry name" value="ANK_REPEAT"/>
    <property type="match status" value="2"/>
</dbReference>